<evidence type="ECO:0000313" key="1">
    <source>
        <dbReference type="EMBL" id="CCO26762.1"/>
    </source>
</evidence>
<dbReference type="Proteomes" id="UP000012065">
    <property type="component" value="Unassembled WGS sequence"/>
</dbReference>
<evidence type="ECO:0000313" key="2">
    <source>
        <dbReference type="Proteomes" id="UP000012065"/>
    </source>
</evidence>
<dbReference type="HOGENOM" id="CLU_1961085_0_0_1"/>
<name>M5BSR7_THACB</name>
<accession>M5BSR7</accession>
<organism evidence="1 2">
    <name type="scientific">Thanatephorus cucumeris (strain AG1-IB / isolate 7/3/14)</name>
    <name type="common">Lettuce bottom rot fungus</name>
    <name type="synonym">Rhizoctonia solani</name>
    <dbReference type="NCBI Taxonomy" id="1108050"/>
    <lineage>
        <taxon>Eukaryota</taxon>
        <taxon>Fungi</taxon>
        <taxon>Dikarya</taxon>
        <taxon>Basidiomycota</taxon>
        <taxon>Agaricomycotina</taxon>
        <taxon>Agaricomycetes</taxon>
        <taxon>Cantharellales</taxon>
        <taxon>Ceratobasidiaceae</taxon>
        <taxon>Rhizoctonia</taxon>
        <taxon>Rhizoctonia solani AG-1</taxon>
    </lineage>
</organism>
<dbReference type="AlphaFoldDB" id="M5BSR7"/>
<proteinExistence type="predicted"/>
<sequence length="128" mass="13568">MLTSPQPTCSGNQIVTGISGSNSTLTINGIKGNGRPQWVSFYYHNPDGLFGDNRGVSGQSFKLARFASVSINGATPVRMRQRDTNAGVIMTQTLNVTFTKGSDNSITIGGYDGGAASDLDRIIVYDSD</sequence>
<dbReference type="EMBL" id="CAOJ01001007">
    <property type="protein sequence ID" value="CCO26762.1"/>
    <property type="molecule type" value="Genomic_DNA"/>
</dbReference>
<comment type="caution">
    <text evidence="1">The sequence shown here is derived from an EMBL/GenBank/DDBJ whole genome shotgun (WGS) entry which is preliminary data.</text>
</comment>
<protein>
    <submittedName>
        <fullName evidence="1">Uncharacterized protein</fullName>
    </submittedName>
</protein>
<reference evidence="1 2" key="1">
    <citation type="journal article" date="2013" name="J. Biotechnol.">
        <title>Establishment and interpretation of the genome sequence of the phytopathogenic fungus Rhizoctonia solani AG1-IB isolate 7/3/14.</title>
        <authorList>
            <person name="Wibberg D.W."/>
            <person name="Jelonek L.J."/>
            <person name="Rupp O.R."/>
            <person name="Hennig M.H."/>
            <person name="Eikmeyer F.E."/>
            <person name="Goesmann A.G."/>
            <person name="Hartmann A.H."/>
            <person name="Borriss R.B."/>
            <person name="Grosch R.G."/>
            <person name="Puehler A.P."/>
            <person name="Schlueter A.S."/>
        </authorList>
    </citation>
    <scope>NUCLEOTIDE SEQUENCE [LARGE SCALE GENOMIC DNA]</scope>
    <source>
        <strain evidence="2">AG1-IB / isolate 7/3/14</strain>
    </source>
</reference>
<gene>
    <name evidence="1" type="ORF">BN14_00793</name>
</gene>
<dbReference type="Gene3D" id="2.60.120.260">
    <property type="entry name" value="Galactose-binding domain-like"/>
    <property type="match status" value="1"/>
</dbReference>